<name>A0ACD3YQV6_FUSSC</name>
<sequence length="186" mass="20400">MRVVKEQVKELDIEMEALDSFIARARSEQASHHERHTDSVRSLSATVEHSFNNTSPYFKMASQRVEGLASPSKSKGPLPTVLPDILDEPSVVRSPRRGVAGRESTMSSSSSLAMIPGMLAHTTSNPFSMSLREVNPNLTTTGSMLFNPMAGGSRADLLDVTVEKKPEALFKRASSKLRSKADRRET</sequence>
<organism evidence="1 2">
    <name type="scientific">Fusarium solani subsp. cucurbitae</name>
    <name type="common">Neocosmosporum cucurbitae</name>
    <dbReference type="NCBI Taxonomy" id="2747967"/>
    <lineage>
        <taxon>Eukaryota</taxon>
        <taxon>Fungi</taxon>
        <taxon>Dikarya</taxon>
        <taxon>Ascomycota</taxon>
        <taxon>Pezizomycotina</taxon>
        <taxon>Sordariomycetes</taxon>
        <taxon>Hypocreomycetidae</taxon>
        <taxon>Hypocreales</taxon>
        <taxon>Nectriaceae</taxon>
        <taxon>Fusarium</taxon>
        <taxon>Fusarium solani species complex</taxon>
    </lineage>
</organism>
<dbReference type="EMBL" id="CP090031">
    <property type="protein sequence ID" value="UPK91320.1"/>
    <property type="molecule type" value="Genomic_DNA"/>
</dbReference>
<protein>
    <submittedName>
        <fullName evidence="1">Uncharacterized protein</fullName>
    </submittedName>
</protein>
<reference evidence="1" key="1">
    <citation type="submission" date="2021-11" db="EMBL/GenBank/DDBJ databases">
        <title>Fusarium solani-melongenae Genome sequencing and assembly.</title>
        <authorList>
            <person name="Xie S."/>
            <person name="Huang L."/>
            <person name="Zhang X."/>
        </authorList>
    </citation>
    <scope>NUCLEOTIDE SEQUENCE</scope>
    <source>
        <strain evidence="1">CRI 24-3</strain>
    </source>
</reference>
<accession>A0ACD3YQV6</accession>
<dbReference type="Proteomes" id="UP000830768">
    <property type="component" value="Chromosome 2"/>
</dbReference>
<evidence type="ECO:0000313" key="2">
    <source>
        <dbReference type="Proteomes" id="UP000830768"/>
    </source>
</evidence>
<proteinExistence type="predicted"/>
<gene>
    <name evidence="1" type="ORF">LCI18_002255</name>
</gene>
<evidence type="ECO:0000313" key="1">
    <source>
        <dbReference type="EMBL" id="UPK91320.1"/>
    </source>
</evidence>
<keyword evidence="2" id="KW-1185">Reference proteome</keyword>